<name>A0A0D2FAI3_CLAB1</name>
<dbReference type="EMBL" id="KN846980">
    <property type="protein sequence ID" value="KIW99116.1"/>
    <property type="molecule type" value="Genomic_DNA"/>
</dbReference>
<organism evidence="3 4">
    <name type="scientific">Cladophialophora bantiana (strain ATCC 10958 / CBS 173.52 / CDC B-1940 / NIH 8579)</name>
    <name type="common">Xylohypha bantiana</name>
    <dbReference type="NCBI Taxonomy" id="1442370"/>
    <lineage>
        <taxon>Eukaryota</taxon>
        <taxon>Fungi</taxon>
        <taxon>Dikarya</taxon>
        <taxon>Ascomycota</taxon>
        <taxon>Pezizomycotina</taxon>
        <taxon>Eurotiomycetes</taxon>
        <taxon>Chaetothyriomycetidae</taxon>
        <taxon>Chaetothyriales</taxon>
        <taxon>Herpotrichiellaceae</taxon>
        <taxon>Cladophialophora</taxon>
    </lineage>
</organism>
<evidence type="ECO:0000256" key="1">
    <source>
        <dbReference type="SAM" id="MobiDB-lite"/>
    </source>
</evidence>
<dbReference type="VEuPathDB" id="FungiDB:Z519_00779"/>
<sequence length="633" mass="72415">MVGKPKYPHPASGWQPFQALISRLYREEDRPLKEVMQIMETQHGFKATEKMYKSRIRAWRLDKKNKRAEVQEILRLRENRKLLGKKSAFILRNRPVDMDDVERYVKRTGLLIQQAEPLSSGSSPLPDLICFTPPPTPHPLDAPVSLRNVELFMHSLEAFVEHSLQSGIWKRGNDIMGLASITSDHTPWSRNKFVMAIERGVQRYNLGHKIQACRQWQLALSSLKPIVCSGSPSQLLKLVELIAYLAGCQDGVAALLLRKLADLVKGHHQASADTRLWMLQNLSRIEAKDVIHLREMSHNFSQKAFSSYFSREAFFLLDTETVLSQTDTPPGLDPAVGSSRFTDLLSEWKTYDAEALRAARSAMEILMALKQYEEAERLALMHIERLQGMAYSDVVAGQLSHTYSYLTHLYLRADNLNLQRAYHFTRMKVENYFEMLMVYRPDIPEDFILPSFALLANLARSLCMNKEAAEWECEYTILKRRTDALAMSELSPFWKQAGLGLEDQDGQADATCALAPFPSIMFPEIFMEDRRDCHGHEIHGQRDAAAADERQRNINNIAIFKADWGKESSNSNSGNRRPRMTATPIDDTLTTSTSSDDIREQFESTNMPMRMDCSSDGNLSRWHEHTCYHQPSR</sequence>
<accession>A0A0D2FAI3</accession>
<dbReference type="HOGENOM" id="CLU_482310_0_0_1"/>
<feature type="domain" description="Clr5" evidence="2">
    <location>
        <begin position="12"/>
        <end position="63"/>
    </location>
</feature>
<dbReference type="GeneID" id="27693707"/>
<dbReference type="AlphaFoldDB" id="A0A0D2FAI3"/>
<dbReference type="OrthoDB" id="539213at2759"/>
<feature type="region of interest" description="Disordered" evidence="1">
    <location>
        <begin position="565"/>
        <end position="599"/>
    </location>
</feature>
<dbReference type="Pfam" id="PF14420">
    <property type="entry name" value="Clr5"/>
    <property type="match status" value="1"/>
</dbReference>
<feature type="compositionally biased region" description="Low complexity" evidence="1">
    <location>
        <begin position="586"/>
        <end position="595"/>
    </location>
</feature>
<dbReference type="InterPro" id="IPR025676">
    <property type="entry name" value="Clr5_dom"/>
</dbReference>
<proteinExistence type="predicted"/>
<protein>
    <recommendedName>
        <fullName evidence="2">Clr5 domain-containing protein</fullName>
    </recommendedName>
</protein>
<evidence type="ECO:0000313" key="3">
    <source>
        <dbReference type="EMBL" id="KIW99116.1"/>
    </source>
</evidence>
<gene>
    <name evidence="3" type="ORF">Z519_00779</name>
</gene>
<evidence type="ECO:0000313" key="4">
    <source>
        <dbReference type="Proteomes" id="UP000053789"/>
    </source>
</evidence>
<dbReference type="PANTHER" id="PTHR38788">
    <property type="entry name" value="CLR5 DOMAIN-CONTAINING PROTEIN"/>
    <property type="match status" value="1"/>
</dbReference>
<keyword evidence="4" id="KW-1185">Reference proteome</keyword>
<reference evidence="3" key="1">
    <citation type="submission" date="2015-01" db="EMBL/GenBank/DDBJ databases">
        <title>The Genome Sequence of Cladophialophora bantiana CBS 173.52.</title>
        <authorList>
            <consortium name="The Broad Institute Genomics Platform"/>
            <person name="Cuomo C."/>
            <person name="de Hoog S."/>
            <person name="Gorbushina A."/>
            <person name="Stielow B."/>
            <person name="Teixiera M."/>
            <person name="Abouelleil A."/>
            <person name="Chapman S.B."/>
            <person name="Priest M."/>
            <person name="Young S.K."/>
            <person name="Wortman J."/>
            <person name="Nusbaum C."/>
            <person name="Birren B."/>
        </authorList>
    </citation>
    <scope>NUCLEOTIDE SEQUENCE [LARGE SCALE GENOMIC DNA]</scope>
    <source>
        <strain evidence="3">CBS 173.52</strain>
    </source>
</reference>
<dbReference type="PANTHER" id="PTHR38788:SF3">
    <property type="entry name" value="CLR5 DOMAIN-CONTAINING PROTEIN"/>
    <property type="match status" value="1"/>
</dbReference>
<evidence type="ECO:0000259" key="2">
    <source>
        <dbReference type="Pfam" id="PF14420"/>
    </source>
</evidence>
<dbReference type="RefSeq" id="XP_016625785.1">
    <property type="nucleotide sequence ID" value="XM_016758536.1"/>
</dbReference>
<dbReference type="Proteomes" id="UP000053789">
    <property type="component" value="Unassembled WGS sequence"/>
</dbReference>